<protein>
    <recommendedName>
        <fullName evidence="4">DUF4386 domain-containing protein</fullName>
    </recommendedName>
</protein>
<evidence type="ECO:0008006" key="4">
    <source>
        <dbReference type="Google" id="ProtNLM"/>
    </source>
</evidence>
<keyword evidence="1" id="KW-0812">Transmembrane</keyword>
<accession>A0A1E8FHP2</accession>
<dbReference type="AlphaFoldDB" id="A0A1E8FHP2"/>
<evidence type="ECO:0000256" key="1">
    <source>
        <dbReference type="SAM" id="Phobius"/>
    </source>
</evidence>
<reference evidence="2 3" key="1">
    <citation type="submission" date="2016-09" db="EMBL/GenBank/DDBJ databases">
        <title>Alteromonas lipolytica, a new species isolated from sea water.</title>
        <authorList>
            <person name="Wu Y.-H."/>
            <person name="Cheng H."/>
            <person name="Xu X.-W."/>
        </authorList>
    </citation>
    <scope>NUCLEOTIDE SEQUENCE [LARGE SCALE GENOMIC DNA]</scope>
    <source>
        <strain evidence="2 3">JW12</strain>
    </source>
</reference>
<dbReference type="STRING" id="1856405.BFC17_11860"/>
<dbReference type="RefSeq" id="WP_070175199.1">
    <property type="nucleotide sequence ID" value="NZ_BMJR01000006.1"/>
</dbReference>
<proteinExistence type="predicted"/>
<keyword evidence="1" id="KW-0472">Membrane</keyword>
<evidence type="ECO:0000313" key="3">
    <source>
        <dbReference type="Proteomes" id="UP000176037"/>
    </source>
</evidence>
<dbReference type="Proteomes" id="UP000176037">
    <property type="component" value="Unassembled WGS sequence"/>
</dbReference>
<evidence type="ECO:0000313" key="2">
    <source>
        <dbReference type="EMBL" id="OFI35455.1"/>
    </source>
</evidence>
<comment type="caution">
    <text evidence="2">The sequence shown here is derived from an EMBL/GenBank/DDBJ whole genome shotgun (WGS) entry which is preliminary data.</text>
</comment>
<gene>
    <name evidence="2" type="ORF">BFC17_11860</name>
</gene>
<organism evidence="2 3">
    <name type="scientific">Alteromonas lipolytica</name>
    <dbReference type="NCBI Taxonomy" id="1856405"/>
    <lineage>
        <taxon>Bacteria</taxon>
        <taxon>Pseudomonadati</taxon>
        <taxon>Pseudomonadota</taxon>
        <taxon>Gammaproteobacteria</taxon>
        <taxon>Alteromonadales</taxon>
        <taxon>Alteromonadaceae</taxon>
        <taxon>Alteromonas/Salinimonas group</taxon>
        <taxon>Alteromonas</taxon>
    </lineage>
</organism>
<sequence length="215" mass="23856">MDSRFRLGGIAALVCAMCFVIGFTMILFVMPDIHVNGDERLQAILAQPRLIQSWYLIIFVLFGIALLLLNRSLYLPPAEASGQLQLIGALIGYVWAAYVFAIGFISVLTIEYLLHQSATQIEQAWPAIFAIQTGLGDGVEWIGGIWMVMINLSLYYHRVVSRQLSVYGGIVGITGLFTLYPPFAAVGGVFGVLQILWFCWLGSLLLRQKVRLLPT</sequence>
<feature type="transmembrane region" description="Helical" evidence="1">
    <location>
        <begin position="186"/>
        <end position="206"/>
    </location>
</feature>
<feature type="transmembrane region" description="Helical" evidence="1">
    <location>
        <begin position="50"/>
        <end position="69"/>
    </location>
</feature>
<name>A0A1E8FHP2_9ALTE</name>
<feature type="transmembrane region" description="Helical" evidence="1">
    <location>
        <begin position="127"/>
        <end position="152"/>
    </location>
</feature>
<dbReference type="EMBL" id="MJIC01000009">
    <property type="protein sequence ID" value="OFI35455.1"/>
    <property type="molecule type" value="Genomic_DNA"/>
</dbReference>
<keyword evidence="1" id="KW-1133">Transmembrane helix</keyword>
<feature type="transmembrane region" description="Helical" evidence="1">
    <location>
        <begin position="7"/>
        <end position="30"/>
    </location>
</feature>
<feature type="transmembrane region" description="Helical" evidence="1">
    <location>
        <begin position="90"/>
        <end position="115"/>
    </location>
</feature>
<keyword evidence="3" id="KW-1185">Reference proteome</keyword>
<dbReference type="OrthoDB" id="1162205at2"/>
<feature type="transmembrane region" description="Helical" evidence="1">
    <location>
        <begin position="164"/>
        <end position="180"/>
    </location>
</feature>